<feature type="non-terminal residue" evidence="10">
    <location>
        <position position="1"/>
    </location>
</feature>
<evidence type="ECO:0000256" key="3">
    <source>
        <dbReference type="ARBA" id="ARBA00022448"/>
    </source>
</evidence>
<evidence type="ECO:0000256" key="2">
    <source>
        <dbReference type="ARBA" id="ARBA00008807"/>
    </source>
</evidence>
<dbReference type="Pfam" id="PF03169">
    <property type="entry name" value="OPT"/>
    <property type="match status" value="1"/>
</dbReference>
<keyword evidence="6" id="KW-0653">Protein transport</keyword>
<proteinExistence type="inferred from homology"/>
<dbReference type="GO" id="GO:0016020">
    <property type="term" value="C:membrane"/>
    <property type="evidence" value="ECO:0007669"/>
    <property type="project" value="UniProtKB-SubCell"/>
</dbReference>
<feature type="transmembrane region" description="Helical" evidence="9">
    <location>
        <begin position="410"/>
        <end position="437"/>
    </location>
</feature>
<dbReference type="AlphaFoldDB" id="A0AAD6D2M4"/>
<keyword evidence="4 9" id="KW-0812">Transmembrane</keyword>
<dbReference type="NCBIfam" id="TIGR00727">
    <property type="entry name" value="ISP4_OPT"/>
    <property type="match status" value="1"/>
</dbReference>
<evidence type="ECO:0000256" key="4">
    <source>
        <dbReference type="ARBA" id="ARBA00022692"/>
    </source>
</evidence>
<evidence type="ECO:0000256" key="5">
    <source>
        <dbReference type="ARBA" id="ARBA00022856"/>
    </source>
</evidence>
<feature type="transmembrane region" description="Helical" evidence="9">
    <location>
        <begin position="343"/>
        <end position="363"/>
    </location>
</feature>
<dbReference type="InterPro" id="IPR004813">
    <property type="entry name" value="OPT"/>
</dbReference>
<protein>
    <submittedName>
        <fullName evidence="10">Sexual differentiation process protein isp4</fullName>
    </submittedName>
</protein>
<keyword evidence="11" id="KW-1185">Reference proteome</keyword>
<feature type="transmembrane region" description="Helical" evidence="9">
    <location>
        <begin position="582"/>
        <end position="602"/>
    </location>
</feature>
<sequence>SITEKDQVDVAVSTGILADEKPLDVVDERLHDLKRLHRWDPNLPDSIIENANDALATADKDARAAIAHDLLDNSPYPEVRAAVSNIDEGGHSNTIRAWIIGLVFATIGAGLNIFFSLRAPSISIPVYIAQLLAYPIGKACAKWVPSKEFHFFGIKCNLNPGAFSKKEHCLIVIMANTSFGTAYATDIILAQRVFYGQRFGWVFEILLCISNQMLGFGFAGLFTRFLVEPAAMIWPSLLINTTLFDALHDHSKPNTPMVSGWKIGRYRMFMWVMLGSFCWYWFPGYIAPFLSVIAWVTWIKPQSPVINQLFGGTTGLSLIPLTFDWTQIAGYNGSPLMTPWFSIANTLFGVIFWFLIVTPAIHYSGLFYSQYLPISDSTSYDNTGRVYNVSKILTPEYTLDLEKYRSYSPIFLSTTFMLAYGLSFAGILSTFVHVGLFHGAEIWYRIRHFGHDMEDVHSRLMARFKPVPFWWYASAILVMMGMSLAVVLGYETHLTWWAFFLAIFISVVALLPIGIISATTNSTPGLNVITEFIIGYMQPGRPMAMMMFKAYGYITMNQALSFVTDLKLGHYMKIPPRVTFQAQMVATLWTSIVQICVLNWALANIEDVCTPHQVNHFTCPNGRVYFTASIVWGTIGPSRIFSIGQMYSPMMLFWIVGLLFPIAVFMGARMFPQSPIRHIVAPLFLNGAATIPPATPLNYLSWGIIGFIFNKYIRGRYTGWWMTYNAVISAGLDIGLALATILIFFTLTMTKTDFPNWWGTTIGTDTMDSTGTAIQTVLLKGAKFGPPSW</sequence>
<evidence type="ECO:0000256" key="9">
    <source>
        <dbReference type="SAM" id="Phobius"/>
    </source>
</evidence>
<accession>A0AAD6D2M4</accession>
<keyword evidence="8 9" id="KW-0472">Membrane</keyword>
<keyword evidence="7 9" id="KW-1133">Transmembrane helix</keyword>
<evidence type="ECO:0000313" key="10">
    <source>
        <dbReference type="EMBL" id="KAJ5547344.1"/>
    </source>
</evidence>
<evidence type="ECO:0000256" key="8">
    <source>
        <dbReference type="ARBA" id="ARBA00023136"/>
    </source>
</evidence>
<dbReference type="PANTHER" id="PTHR22601">
    <property type="entry name" value="ISP4 LIKE PROTEIN"/>
    <property type="match status" value="1"/>
</dbReference>
<feature type="transmembrane region" description="Helical" evidence="9">
    <location>
        <begin position="469"/>
        <end position="490"/>
    </location>
</feature>
<keyword evidence="3" id="KW-0813">Transport</keyword>
<evidence type="ECO:0000256" key="6">
    <source>
        <dbReference type="ARBA" id="ARBA00022927"/>
    </source>
</evidence>
<dbReference type="EMBL" id="JAQIZZ010000003">
    <property type="protein sequence ID" value="KAJ5547344.1"/>
    <property type="molecule type" value="Genomic_DNA"/>
</dbReference>
<comment type="caution">
    <text evidence="10">The sequence shown here is derived from an EMBL/GenBank/DDBJ whole genome shotgun (WGS) entry which is preliminary data.</text>
</comment>
<reference evidence="10 11" key="1">
    <citation type="journal article" date="2023" name="IMA Fungus">
        <title>Comparative genomic study of the Penicillium genus elucidates a diverse pangenome and 15 lateral gene transfer events.</title>
        <authorList>
            <person name="Petersen C."/>
            <person name="Sorensen T."/>
            <person name="Nielsen M.R."/>
            <person name="Sondergaard T.E."/>
            <person name="Sorensen J.L."/>
            <person name="Fitzpatrick D.A."/>
            <person name="Frisvad J.C."/>
            <person name="Nielsen K.L."/>
        </authorList>
    </citation>
    <scope>NUCLEOTIDE SEQUENCE [LARGE SCALE GENOMIC DNA]</scope>
    <source>
        <strain evidence="10 11">IBT 35679</strain>
    </source>
</reference>
<feature type="transmembrane region" description="Helical" evidence="9">
    <location>
        <begin position="651"/>
        <end position="671"/>
    </location>
</feature>
<gene>
    <name evidence="10" type="ORF">N7494_004929</name>
</gene>
<feature type="transmembrane region" description="Helical" evidence="9">
    <location>
        <begin position="201"/>
        <end position="223"/>
    </location>
</feature>
<feature type="transmembrane region" description="Helical" evidence="9">
    <location>
        <begin position="683"/>
        <end position="709"/>
    </location>
</feature>
<feature type="transmembrane region" description="Helical" evidence="9">
    <location>
        <begin position="268"/>
        <end position="299"/>
    </location>
</feature>
<name>A0AAD6D2M4_9EURO</name>
<dbReference type="InterPro" id="IPR004648">
    <property type="entry name" value="Oligpept_transpt"/>
</dbReference>
<feature type="transmembrane region" description="Helical" evidence="9">
    <location>
        <begin position="496"/>
        <end position="516"/>
    </location>
</feature>
<dbReference type="Proteomes" id="UP001220324">
    <property type="component" value="Unassembled WGS sequence"/>
</dbReference>
<feature type="transmembrane region" description="Helical" evidence="9">
    <location>
        <begin position="95"/>
        <end position="115"/>
    </location>
</feature>
<dbReference type="GO" id="GO:0035673">
    <property type="term" value="F:oligopeptide transmembrane transporter activity"/>
    <property type="evidence" value="ECO:0007669"/>
    <property type="project" value="InterPro"/>
</dbReference>
<evidence type="ECO:0000313" key="11">
    <source>
        <dbReference type="Proteomes" id="UP001220324"/>
    </source>
</evidence>
<comment type="subcellular location">
    <subcellularLocation>
        <location evidence="1">Membrane</location>
        <topology evidence="1">Multi-pass membrane protein</topology>
    </subcellularLocation>
</comment>
<comment type="similarity">
    <text evidence="2">Belongs to the oligopeptide OPT transporter family.</text>
</comment>
<keyword evidence="5" id="KW-0571">Peptide transport</keyword>
<evidence type="ECO:0000256" key="7">
    <source>
        <dbReference type="ARBA" id="ARBA00022989"/>
    </source>
</evidence>
<organism evidence="10 11">
    <name type="scientific">Penicillium frequentans</name>
    <dbReference type="NCBI Taxonomy" id="3151616"/>
    <lineage>
        <taxon>Eukaryota</taxon>
        <taxon>Fungi</taxon>
        <taxon>Dikarya</taxon>
        <taxon>Ascomycota</taxon>
        <taxon>Pezizomycotina</taxon>
        <taxon>Eurotiomycetes</taxon>
        <taxon>Eurotiomycetidae</taxon>
        <taxon>Eurotiales</taxon>
        <taxon>Aspergillaceae</taxon>
        <taxon>Penicillium</taxon>
    </lineage>
</organism>
<feature type="transmembrane region" description="Helical" evidence="9">
    <location>
        <begin position="721"/>
        <end position="747"/>
    </location>
</feature>
<evidence type="ECO:0000256" key="1">
    <source>
        <dbReference type="ARBA" id="ARBA00004141"/>
    </source>
</evidence>
<dbReference type="NCBIfam" id="TIGR00728">
    <property type="entry name" value="OPT_sfam"/>
    <property type="match status" value="1"/>
</dbReference>
<dbReference type="GO" id="GO:0015031">
    <property type="term" value="P:protein transport"/>
    <property type="evidence" value="ECO:0007669"/>
    <property type="project" value="UniProtKB-KW"/>
</dbReference>